<name>A0A939DE37_9GAMM</name>
<accession>A0A939DE37</accession>
<gene>
    <name evidence="1" type="ORF">JYP50_07885</name>
</gene>
<comment type="caution">
    <text evidence="1">The sequence shown here is derived from an EMBL/GenBank/DDBJ whole genome shotgun (WGS) entry which is preliminary data.</text>
</comment>
<sequence length="313" mass="32985">MNKPFTTALLNAIQHPKPQLLALLAASALAPYSLTGGAQEACLNDEAQFNNAVCTANDVRISRIDVLDGPVECIEGADVSINSMVAVLEGGAKERYDIGIYFATDGGDAKASMSGQNDGCIRDFLTPLGDGDGAFDDLDGDSCGDITQGTTEMKQLDAVNLTCTDSDDNGFLDVGSCLSWDNNTKGACGGVDDVAPGTPSKCRCEPIQVGEIVVIPRSSIVIRKEVTGGQVDTQWGFTYMDQSFQLGDGEQHSLEGLTAGSYIVSEDPDGTSILESISCDDEDSTTDTDARQAMVELDDDETVTCTFTNALVK</sequence>
<evidence type="ECO:0000313" key="2">
    <source>
        <dbReference type="Proteomes" id="UP000664303"/>
    </source>
</evidence>
<protein>
    <submittedName>
        <fullName evidence="1">Uncharacterized protein</fullName>
    </submittedName>
</protein>
<proteinExistence type="predicted"/>
<dbReference type="RefSeq" id="WP_206559951.1">
    <property type="nucleotide sequence ID" value="NZ_JAFKCZ010000005.1"/>
</dbReference>
<keyword evidence="2" id="KW-1185">Reference proteome</keyword>
<dbReference type="AlphaFoldDB" id="A0A939DE37"/>
<dbReference type="EMBL" id="JAFKCZ010000005">
    <property type="protein sequence ID" value="MBN7796506.1"/>
    <property type="molecule type" value="Genomic_DNA"/>
</dbReference>
<dbReference type="Proteomes" id="UP000664303">
    <property type="component" value="Unassembled WGS sequence"/>
</dbReference>
<reference evidence="1" key="1">
    <citation type="submission" date="2021-02" db="EMBL/GenBank/DDBJ databases">
        <title>PHA producing bacteria isolated from coastal sediment in Guangdong, Shenzhen.</title>
        <authorList>
            <person name="Zheng W."/>
            <person name="Yu S."/>
            <person name="Huang Y."/>
        </authorList>
    </citation>
    <scope>NUCLEOTIDE SEQUENCE</scope>
    <source>
        <strain evidence="1">TN14-10</strain>
    </source>
</reference>
<evidence type="ECO:0000313" key="1">
    <source>
        <dbReference type="EMBL" id="MBN7796506.1"/>
    </source>
</evidence>
<organism evidence="1 2">
    <name type="scientific">Parahaliea mediterranea</name>
    <dbReference type="NCBI Taxonomy" id="651086"/>
    <lineage>
        <taxon>Bacteria</taxon>
        <taxon>Pseudomonadati</taxon>
        <taxon>Pseudomonadota</taxon>
        <taxon>Gammaproteobacteria</taxon>
        <taxon>Cellvibrionales</taxon>
        <taxon>Halieaceae</taxon>
        <taxon>Parahaliea</taxon>
    </lineage>
</organism>
<dbReference type="Gene3D" id="2.60.40.1140">
    <property type="entry name" value="Collagen-binding surface protein Cna, B-type domain"/>
    <property type="match status" value="1"/>
</dbReference>